<feature type="compositionally biased region" description="Polar residues" evidence="1">
    <location>
        <begin position="84"/>
        <end position="96"/>
    </location>
</feature>
<feature type="compositionally biased region" description="Basic and acidic residues" evidence="1">
    <location>
        <begin position="66"/>
        <end position="78"/>
    </location>
</feature>
<evidence type="ECO:0000256" key="1">
    <source>
        <dbReference type="SAM" id="MobiDB-lite"/>
    </source>
</evidence>
<feature type="region of interest" description="Disordered" evidence="1">
    <location>
        <begin position="176"/>
        <end position="198"/>
    </location>
</feature>
<dbReference type="GeneID" id="125779319"/>
<dbReference type="Pfam" id="PF16012">
    <property type="entry name" value="DUF4780"/>
    <property type="match status" value="1"/>
</dbReference>
<feature type="region of interest" description="Disordered" evidence="1">
    <location>
        <begin position="1"/>
        <end position="158"/>
    </location>
</feature>
<feature type="compositionally biased region" description="Low complexity" evidence="1">
    <location>
        <begin position="1"/>
        <end position="50"/>
    </location>
</feature>
<feature type="compositionally biased region" description="Polar residues" evidence="1">
    <location>
        <begin position="185"/>
        <end position="195"/>
    </location>
</feature>
<accession>A0ABM3K509</accession>
<reference evidence="4" key="1">
    <citation type="submission" date="2025-08" db="UniProtKB">
        <authorList>
            <consortium name="RefSeq"/>
        </authorList>
    </citation>
    <scope>IDENTIFICATION</scope>
    <source>
        <tissue evidence="4">Adult</tissue>
    </source>
</reference>
<dbReference type="RefSeq" id="XP_049316555.1">
    <property type="nucleotide sequence ID" value="XM_049460598.1"/>
</dbReference>
<keyword evidence="3" id="KW-1185">Reference proteome</keyword>
<feature type="domain" description="DUF4780" evidence="2">
    <location>
        <begin position="207"/>
        <end position="334"/>
    </location>
</feature>
<evidence type="ECO:0000313" key="4">
    <source>
        <dbReference type="RefSeq" id="XP_049316555.1"/>
    </source>
</evidence>
<feature type="compositionally biased region" description="Low complexity" evidence="1">
    <location>
        <begin position="340"/>
        <end position="354"/>
    </location>
</feature>
<sequence length="434" mass="47658">MEQQNNKTTNNNKQTTATTTAETTSTTATTTTTIATTDKSSSSSSTASKSGPGTRKKSSFLDALSPEERAFFEEHARDDDDVPSCSSAQRGKSVKTTVKRANAAPATPSSRTDCGEEGGFTKVESRGERKRRRQRGNIPRTPEPGQPEGQGDPRKAGMSGATLKWYRRFLEDGLTPESAEKRALSRSSGYNPSPNKEQRVGVGFTGAFNGIFFKGGMLLVDCQNEKSATWLKGIIPRLEGWNGPALSVRRGEEIPQLHSMVAFFPRSADKGYDIALNLVRNQNEGLSTSAWKFVSSKGEGSGWNLNITMDDESYKYIRQKGFRLNFRFGKIVVRPWRPKTTSSSQGATTGTTETPALPVTHPAEHEATAAEVSGGQNESPTNPPRLGRLRPPPRLVTTATSPPTSKEARYHQPRSFWRGWRCRSRKTSWTKTCL</sequence>
<proteinExistence type="predicted"/>
<name>A0ABM3K509_BACDO</name>
<protein>
    <submittedName>
        <fullName evidence="4">Uncharacterized protein LOC125779319</fullName>
    </submittedName>
</protein>
<evidence type="ECO:0000313" key="3">
    <source>
        <dbReference type="Proteomes" id="UP001652620"/>
    </source>
</evidence>
<evidence type="ECO:0000259" key="2">
    <source>
        <dbReference type="Pfam" id="PF16012"/>
    </source>
</evidence>
<feature type="region of interest" description="Disordered" evidence="1">
    <location>
        <begin position="337"/>
        <end position="410"/>
    </location>
</feature>
<dbReference type="InterPro" id="IPR031961">
    <property type="entry name" value="DUF4780"/>
</dbReference>
<organism evidence="3 4">
    <name type="scientific">Bactrocera dorsalis</name>
    <name type="common">Oriental fruit fly</name>
    <name type="synonym">Dacus dorsalis</name>
    <dbReference type="NCBI Taxonomy" id="27457"/>
    <lineage>
        <taxon>Eukaryota</taxon>
        <taxon>Metazoa</taxon>
        <taxon>Ecdysozoa</taxon>
        <taxon>Arthropoda</taxon>
        <taxon>Hexapoda</taxon>
        <taxon>Insecta</taxon>
        <taxon>Pterygota</taxon>
        <taxon>Neoptera</taxon>
        <taxon>Endopterygota</taxon>
        <taxon>Diptera</taxon>
        <taxon>Brachycera</taxon>
        <taxon>Muscomorpha</taxon>
        <taxon>Tephritoidea</taxon>
        <taxon>Tephritidae</taxon>
        <taxon>Bactrocera</taxon>
        <taxon>Bactrocera</taxon>
    </lineage>
</organism>
<dbReference type="Proteomes" id="UP001652620">
    <property type="component" value="Chromosome 6"/>
</dbReference>
<gene>
    <name evidence="4" type="primary">LOC125779319</name>
</gene>